<organism evidence="3 4">
    <name type="scientific">Stylophora pistillata</name>
    <name type="common">Smooth cauliflower coral</name>
    <dbReference type="NCBI Taxonomy" id="50429"/>
    <lineage>
        <taxon>Eukaryota</taxon>
        <taxon>Metazoa</taxon>
        <taxon>Cnidaria</taxon>
        <taxon>Anthozoa</taxon>
        <taxon>Hexacorallia</taxon>
        <taxon>Scleractinia</taxon>
        <taxon>Astrocoeniina</taxon>
        <taxon>Pocilloporidae</taxon>
        <taxon>Stylophora</taxon>
    </lineage>
</organism>
<evidence type="ECO:0000313" key="4">
    <source>
        <dbReference type="Proteomes" id="UP000225706"/>
    </source>
</evidence>
<name>A0A2B4R6N1_STYPI</name>
<evidence type="ECO:0000256" key="1">
    <source>
        <dbReference type="SAM" id="MobiDB-lite"/>
    </source>
</evidence>
<dbReference type="AlphaFoldDB" id="A0A2B4R6N1"/>
<dbReference type="PANTHER" id="PTHR47331">
    <property type="entry name" value="PHD-TYPE DOMAIN-CONTAINING PROTEIN"/>
    <property type="match status" value="1"/>
</dbReference>
<sequence length="257" mass="29154">MYVNRQYGDILYVSDDSDGEESYESIIHIPVETEAGTTNTFTEDPQMLCECKALELKRNPTSGLVDAEFVGLGLKCVAGLVGAVANKSTTRQRYLYQQKLINHFWQRWRGEYLHQLSVRKKWVNEQPALKIGDVMLISEDKVSRGKWPMGRVERLLPGKDGLIRTVVLKTKKGLLRRPVQMLHPLEASSTQFGSGEFGDSGAYGGESVARRVKKRAKKKQFTRKPVSSLQKYWRGGEDVRARTRSGRISRPPVRLDL</sequence>
<reference evidence="4" key="1">
    <citation type="journal article" date="2017" name="bioRxiv">
        <title>Comparative analysis of the genomes of Stylophora pistillata and Acropora digitifera provides evidence for extensive differences between species of corals.</title>
        <authorList>
            <person name="Voolstra C.R."/>
            <person name="Li Y."/>
            <person name="Liew Y.J."/>
            <person name="Baumgarten S."/>
            <person name="Zoccola D."/>
            <person name="Flot J.-F."/>
            <person name="Tambutte S."/>
            <person name="Allemand D."/>
            <person name="Aranda M."/>
        </authorList>
    </citation>
    <scope>NUCLEOTIDE SEQUENCE [LARGE SCALE GENOMIC DNA]</scope>
</reference>
<feature type="region of interest" description="Disordered" evidence="1">
    <location>
        <begin position="237"/>
        <end position="257"/>
    </location>
</feature>
<keyword evidence="4" id="KW-1185">Reference proteome</keyword>
<dbReference type="InterPro" id="IPR040676">
    <property type="entry name" value="DUF5641"/>
</dbReference>
<dbReference type="Proteomes" id="UP000225706">
    <property type="component" value="Unassembled WGS sequence"/>
</dbReference>
<dbReference type="OrthoDB" id="6436901at2759"/>
<accession>A0A2B4R6N1</accession>
<proteinExistence type="predicted"/>
<feature type="domain" description="DUF5641" evidence="2">
    <location>
        <begin position="93"/>
        <end position="185"/>
    </location>
</feature>
<protein>
    <recommendedName>
        <fullName evidence="2">DUF5641 domain-containing protein</fullName>
    </recommendedName>
</protein>
<dbReference type="Pfam" id="PF18701">
    <property type="entry name" value="DUF5641"/>
    <property type="match status" value="1"/>
</dbReference>
<comment type="caution">
    <text evidence="3">The sequence shown here is derived from an EMBL/GenBank/DDBJ whole genome shotgun (WGS) entry which is preliminary data.</text>
</comment>
<dbReference type="STRING" id="50429.A0A2B4R6N1"/>
<evidence type="ECO:0000313" key="3">
    <source>
        <dbReference type="EMBL" id="PFX12048.1"/>
    </source>
</evidence>
<gene>
    <name evidence="3" type="ORF">AWC38_SpisGene24053</name>
</gene>
<evidence type="ECO:0000259" key="2">
    <source>
        <dbReference type="Pfam" id="PF18701"/>
    </source>
</evidence>
<dbReference type="EMBL" id="LSMT01001629">
    <property type="protein sequence ID" value="PFX12048.1"/>
    <property type="molecule type" value="Genomic_DNA"/>
</dbReference>